<dbReference type="GO" id="GO:0048270">
    <property type="term" value="F:methionine adenosyltransferase regulator activity"/>
    <property type="evidence" value="ECO:0007669"/>
    <property type="project" value="TreeGrafter"/>
</dbReference>
<keyword evidence="1" id="KW-0560">Oxidoreductase</keyword>
<dbReference type="FunFam" id="3.40.50.720:FF:000236">
    <property type="entry name" value="Bifunctional dTDP-4-dehydrorhamnose 3,5-epimerase/dTDP-4-dehydrorhamnose reductase"/>
    <property type="match status" value="1"/>
</dbReference>
<proteinExistence type="predicted"/>
<feature type="domain" description="NAD-dependent epimerase/dehydratase" evidence="4">
    <location>
        <begin position="9"/>
        <end position="187"/>
    </location>
</feature>
<evidence type="ECO:0000313" key="5">
    <source>
        <dbReference type="EMBL" id="KAG6634325.1"/>
    </source>
</evidence>
<comment type="caution">
    <text evidence="5">The sequence shown here is derived from an EMBL/GenBank/DDBJ whole genome shotgun (WGS) entry which is preliminary data.</text>
</comment>
<accession>A0A8T1NV75</accession>
<evidence type="ECO:0000256" key="1">
    <source>
        <dbReference type="ARBA" id="ARBA00023002"/>
    </source>
</evidence>
<evidence type="ECO:0000259" key="4">
    <source>
        <dbReference type="Pfam" id="PF01370"/>
    </source>
</evidence>
<evidence type="ECO:0000313" key="6">
    <source>
        <dbReference type="Proteomes" id="UP000811609"/>
    </source>
</evidence>
<dbReference type="PANTHER" id="PTHR10491:SF4">
    <property type="entry name" value="METHIONINE ADENOSYLTRANSFERASE 2 SUBUNIT BETA"/>
    <property type="match status" value="1"/>
</dbReference>
<keyword evidence="6" id="KW-1185">Reference proteome</keyword>
<dbReference type="EMBL" id="CM031820">
    <property type="protein sequence ID" value="KAG6634325.1"/>
    <property type="molecule type" value="Genomic_DNA"/>
</dbReference>
<keyword evidence="2" id="KW-0413">Isomerase</keyword>
<evidence type="ECO:0000256" key="2">
    <source>
        <dbReference type="ARBA" id="ARBA00023235"/>
    </source>
</evidence>
<dbReference type="InterPro" id="IPR001509">
    <property type="entry name" value="Epimerase_deHydtase"/>
</dbReference>
<sequence length="321" mass="36138">MANYTPKDILVTGADGFAASHVVNRSGFPKKHSLKFLIYGRTGWVGGLLGKLCEIQGIPYEYGRGRLEDRSSLLADIRDVKPSHVFNAAGLTGKPNADWCEFHKVETIRTNVVGALTLAEVCREHGLLMMHFSSGCIYQYDAAHPEGSGIGFTENDKSNYADSFFSKTRAMVQELLEEYDNVCVLRGRMPILSDLNNPGNFIYKITHYSKVVNIPNSMTLLDELLPISIEMAKRNLKGIWNFTNPGVVSHNEVLELYKQCIDPDFKWENFTLEEQAKVLAAPRCNNELDVTKLKTEFPELLSIKESLIKYVFGPNMKNFTE</sequence>
<dbReference type="PANTHER" id="PTHR10491">
    <property type="entry name" value="DTDP-4-DEHYDRORHAMNOSE REDUCTASE"/>
    <property type="match status" value="1"/>
</dbReference>
<dbReference type="GO" id="GO:0010253">
    <property type="term" value="P:UDP-rhamnose biosynthetic process"/>
    <property type="evidence" value="ECO:0007669"/>
    <property type="project" value="UniProtKB-ARBA"/>
</dbReference>
<name>A0A8T1NV75_CARIL</name>
<gene>
    <name evidence="5" type="ORF">CIPAW_12G111000</name>
</gene>
<dbReference type="GO" id="GO:0048269">
    <property type="term" value="C:methionine adenosyltransferase complex"/>
    <property type="evidence" value="ECO:0007669"/>
    <property type="project" value="TreeGrafter"/>
</dbReference>
<dbReference type="GO" id="GO:0016491">
    <property type="term" value="F:oxidoreductase activity"/>
    <property type="evidence" value="ECO:0007669"/>
    <property type="project" value="UniProtKB-KW"/>
</dbReference>
<dbReference type="InterPro" id="IPR005913">
    <property type="entry name" value="dTDP_dehydrorham_reduct"/>
</dbReference>
<dbReference type="Proteomes" id="UP000811609">
    <property type="component" value="Chromosome 12"/>
</dbReference>
<protein>
    <recommendedName>
        <fullName evidence="4">NAD-dependent epimerase/dehydratase domain-containing protein</fullName>
    </recommendedName>
</protein>
<organism evidence="5 6">
    <name type="scientific">Carya illinoinensis</name>
    <name type="common">Pecan</name>
    <dbReference type="NCBI Taxonomy" id="32201"/>
    <lineage>
        <taxon>Eukaryota</taxon>
        <taxon>Viridiplantae</taxon>
        <taxon>Streptophyta</taxon>
        <taxon>Embryophyta</taxon>
        <taxon>Tracheophyta</taxon>
        <taxon>Spermatophyta</taxon>
        <taxon>Magnoliopsida</taxon>
        <taxon>eudicotyledons</taxon>
        <taxon>Gunneridae</taxon>
        <taxon>Pentapetalae</taxon>
        <taxon>rosids</taxon>
        <taxon>fabids</taxon>
        <taxon>Fagales</taxon>
        <taxon>Juglandaceae</taxon>
        <taxon>Carya</taxon>
    </lineage>
</organism>
<reference evidence="5" key="1">
    <citation type="submission" date="2020-12" db="EMBL/GenBank/DDBJ databases">
        <title>WGS assembly of Carya illinoinensis cv. Pawnee.</title>
        <authorList>
            <person name="Platts A."/>
            <person name="Shu S."/>
            <person name="Wright S."/>
            <person name="Barry K."/>
            <person name="Edger P."/>
            <person name="Pires J.C."/>
            <person name="Schmutz J."/>
        </authorList>
    </citation>
    <scope>NUCLEOTIDE SEQUENCE</scope>
    <source>
        <tissue evidence="5">Leaf</tissue>
    </source>
</reference>
<comment type="pathway">
    <text evidence="3">Carbohydrate biosynthesis.</text>
</comment>
<evidence type="ECO:0000256" key="3">
    <source>
        <dbReference type="ARBA" id="ARBA00024331"/>
    </source>
</evidence>
<dbReference type="GO" id="GO:0006556">
    <property type="term" value="P:S-adenosylmethionine biosynthetic process"/>
    <property type="evidence" value="ECO:0007669"/>
    <property type="project" value="TreeGrafter"/>
</dbReference>
<dbReference type="Pfam" id="PF01370">
    <property type="entry name" value="Epimerase"/>
    <property type="match status" value="1"/>
</dbReference>
<dbReference type="AlphaFoldDB" id="A0A8T1NV75"/>
<dbReference type="GO" id="GO:0016853">
    <property type="term" value="F:isomerase activity"/>
    <property type="evidence" value="ECO:0007669"/>
    <property type="project" value="UniProtKB-KW"/>
</dbReference>